<evidence type="ECO:0000313" key="2">
    <source>
        <dbReference type="EMBL" id="TDG26136.1"/>
    </source>
</evidence>
<name>A0A4R5MGY3_9BURK</name>
<feature type="region of interest" description="Disordered" evidence="1">
    <location>
        <begin position="97"/>
        <end position="151"/>
    </location>
</feature>
<dbReference type="Proteomes" id="UP000295722">
    <property type="component" value="Unassembled WGS sequence"/>
</dbReference>
<dbReference type="EMBL" id="SMRP01000001">
    <property type="protein sequence ID" value="TDG26136.1"/>
    <property type="molecule type" value="Genomic_DNA"/>
</dbReference>
<reference evidence="2 3" key="1">
    <citation type="submission" date="2019-03" db="EMBL/GenBank/DDBJ databases">
        <title>Paraburkholderia sp. 4M-K11, isolated from subtropical forest soil.</title>
        <authorList>
            <person name="Gao Z.-H."/>
            <person name="Qiu L.-H."/>
        </authorList>
    </citation>
    <scope>NUCLEOTIDE SEQUENCE [LARGE SCALE GENOMIC DNA]</scope>
    <source>
        <strain evidence="2 3">4M-K11</strain>
    </source>
</reference>
<protein>
    <recommendedName>
        <fullName evidence="4">Phage integrase family protein</fullName>
    </recommendedName>
</protein>
<dbReference type="AlphaFoldDB" id="A0A4R5MGY3"/>
<keyword evidence="3" id="KW-1185">Reference proteome</keyword>
<organism evidence="2 3">
    <name type="scientific">Paraburkholderia silviterrae</name>
    <dbReference type="NCBI Taxonomy" id="2528715"/>
    <lineage>
        <taxon>Bacteria</taxon>
        <taxon>Pseudomonadati</taxon>
        <taxon>Pseudomonadota</taxon>
        <taxon>Betaproteobacteria</taxon>
        <taxon>Burkholderiales</taxon>
        <taxon>Burkholderiaceae</taxon>
        <taxon>Paraburkholderia</taxon>
    </lineage>
</organism>
<dbReference type="RefSeq" id="WP_133193189.1">
    <property type="nucleotide sequence ID" value="NZ_JBHUCW010000001.1"/>
</dbReference>
<evidence type="ECO:0000313" key="3">
    <source>
        <dbReference type="Proteomes" id="UP000295722"/>
    </source>
</evidence>
<proteinExistence type="predicted"/>
<sequence>MKRHEALAPVKNPAEKALIPRRAQCEGELVRQPDTAFDTMLFERVLQQASRDAPKIKTLRWHDLAHVATSRLIDKGLHPTKVASITRPPQHANVEAIYPPQTRKPVASPGLEELRNERLRRSSPANDRQMEPLSRSALDLERKAHPSPKSIIRGVAHAAVVSR</sequence>
<evidence type="ECO:0008006" key="4">
    <source>
        <dbReference type="Google" id="ProtNLM"/>
    </source>
</evidence>
<gene>
    <name evidence="2" type="ORF">EYW47_01910</name>
</gene>
<accession>A0A4R5MGY3</accession>
<comment type="caution">
    <text evidence="2">The sequence shown here is derived from an EMBL/GenBank/DDBJ whole genome shotgun (WGS) entry which is preliminary data.</text>
</comment>
<evidence type="ECO:0000256" key="1">
    <source>
        <dbReference type="SAM" id="MobiDB-lite"/>
    </source>
</evidence>